<evidence type="ECO:0000313" key="2">
    <source>
        <dbReference type="EMBL" id="GBQ07613.1"/>
    </source>
</evidence>
<dbReference type="SUPFAM" id="SSF52833">
    <property type="entry name" value="Thioredoxin-like"/>
    <property type="match status" value="1"/>
</dbReference>
<name>A0ABQ0NZY9_9PROT</name>
<dbReference type="InterPro" id="IPR036249">
    <property type="entry name" value="Thioredoxin-like_sf"/>
</dbReference>
<dbReference type="EMBL" id="BAQD01000040">
    <property type="protein sequence ID" value="GBQ07613.1"/>
    <property type="molecule type" value="Genomic_DNA"/>
</dbReference>
<dbReference type="Proteomes" id="UP001062901">
    <property type="component" value="Unassembled WGS sequence"/>
</dbReference>
<reference evidence="2" key="1">
    <citation type="submission" date="2013-04" db="EMBL/GenBank/DDBJ databases">
        <title>The genome sequencing project of 58 acetic acid bacteria.</title>
        <authorList>
            <person name="Okamoto-Kainuma A."/>
            <person name="Ishikawa M."/>
            <person name="Umino S."/>
            <person name="Koizumi Y."/>
            <person name="Shiwa Y."/>
            <person name="Yoshikawa H."/>
            <person name="Matsutani M."/>
            <person name="Matsushita K."/>
        </authorList>
    </citation>
    <scope>NUCLEOTIDE SEQUENCE</scope>
    <source>
        <strain evidence="2">DSM 15669</strain>
    </source>
</reference>
<comment type="similarity">
    <text evidence="1">Belongs to the SCO1/2 family.</text>
</comment>
<proteinExistence type="inferred from homology"/>
<accession>A0ABQ0NZY9</accession>
<dbReference type="InterPro" id="IPR003782">
    <property type="entry name" value="SCO1/SenC"/>
</dbReference>
<keyword evidence="3" id="KW-1185">Reference proteome</keyword>
<protein>
    <submittedName>
        <fullName evidence="2">Uncharacterized protein</fullName>
    </submittedName>
</protein>
<sequence>MPALKRLDSVAARLHQEGHSVSPLVVSLDATAPNTDDLQDYVMNNAPHTVPAYASQSMIEAMTDLYHAPLTKEDGYYIPAPSFVVMSPQGRYAASVPTALDEESLMRRLHAVITP</sequence>
<dbReference type="Pfam" id="PF02630">
    <property type="entry name" value="SCO1-SenC"/>
    <property type="match status" value="1"/>
</dbReference>
<evidence type="ECO:0000313" key="3">
    <source>
        <dbReference type="Proteomes" id="UP001062901"/>
    </source>
</evidence>
<organism evidence="2 3">
    <name type="scientific">Saccharibacter floricola DSM 15669</name>
    <dbReference type="NCBI Taxonomy" id="1123227"/>
    <lineage>
        <taxon>Bacteria</taxon>
        <taxon>Pseudomonadati</taxon>
        <taxon>Pseudomonadota</taxon>
        <taxon>Alphaproteobacteria</taxon>
        <taxon>Acetobacterales</taxon>
        <taxon>Acetobacteraceae</taxon>
        <taxon>Saccharibacter</taxon>
    </lineage>
</organism>
<gene>
    <name evidence="2" type="ORF">AA15669_1456</name>
</gene>
<comment type="caution">
    <text evidence="2">The sequence shown here is derived from an EMBL/GenBank/DDBJ whole genome shotgun (WGS) entry which is preliminary data.</text>
</comment>
<evidence type="ECO:0000256" key="1">
    <source>
        <dbReference type="ARBA" id="ARBA00010996"/>
    </source>
</evidence>
<dbReference type="Gene3D" id="3.40.30.10">
    <property type="entry name" value="Glutaredoxin"/>
    <property type="match status" value="1"/>
</dbReference>